<dbReference type="Proteomes" id="UP001500683">
    <property type="component" value="Unassembled WGS sequence"/>
</dbReference>
<reference evidence="2" key="1">
    <citation type="journal article" date="2019" name="Int. J. Syst. Evol. Microbiol.">
        <title>The Global Catalogue of Microorganisms (GCM) 10K type strain sequencing project: providing services to taxonomists for standard genome sequencing and annotation.</title>
        <authorList>
            <consortium name="The Broad Institute Genomics Platform"/>
            <consortium name="The Broad Institute Genome Sequencing Center for Infectious Disease"/>
            <person name="Wu L."/>
            <person name="Ma J."/>
        </authorList>
    </citation>
    <scope>NUCLEOTIDE SEQUENCE [LARGE SCALE GENOMIC DNA]</scope>
    <source>
        <strain evidence="2">JCM 16702</strain>
    </source>
</reference>
<keyword evidence="2" id="KW-1185">Reference proteome</keyword>
<gene>
    <name evidence="1" type="ORF">GCM10022214_76460</name>
</gene>
<evidence type="ECO:0000313" key="1">
    <source>
        <dbReference type="EMBL" id="GAA4099956.1"/>
    </source>
</evidence>
<sequence>MATCIPEFPFRPSHVVSSIADVFFPAIRDRRPAMLTRCWLGGIGTGRQPTAQGDTETWLDMDKAI</sequence>
<organism evidence="1 2">
    <name type="scientific">Actinomadura miaoliensis</name>
    <dbReference type="NCBI Taxonomy" id="430685"/>
    <lineage>
        <taxon>Bacteria</taxon>
        <taxon>Bacillati</taxon>
        <taxon>Actinomycetota</taxon>
        <taxon>Actinomycetes</taxon>
        <taxon>Streptosporangiales</taxon>
        <taxon>Thermomonosporaceae</taxon>
        <taxon>Actinomadura</taxon>
    </lineage>
</organism>
<name>A0ABP7X0W3_9ACTN</name>
<dbReference type="EMBL" id="BAAAZG010000059">
    <property type="protein sequence ID" value="GAA4099956.1"/>
    <property type="molecule type" value="Genomic_DNA"/>
</dbReference>
<protein>
    <submittedName>
        <fullName evidence="1">Uncharacterized protein</fullName>
    </submittedName>
</protein>
<evidence type="ECO:0000313" key="2">
    <source>
        <dbReference type="Proteomes" id="UP001500683"/>
    </source>
</evidence>
<comment type="caution">
    <text evidence="1">The sequence shown here is derived from an EMBL/GenBank/DDBJ whole genome shotgun (WGS) entry which is preliminary data.</text>
</comment>
<proteinExistence type="predicted"/>
<accession>A0ABP7X0W3</accession>